<dbReference type="Gene3D" id="3.30.530.20">
    <property type="match status" value="1"/>
</dbReference>
<protein>
    <recommendedName>
        <fullName evidence="2">Activator of Hsp90 ATPase homologue 1/2-like C-terminal domain-containing protein</fullName>
    </recommendedName>
</protein>
<feature type="domain" description="Activator of Hsp90 ATPase homologue 1/2-like C-terminal" evidence="2">
    <location>
        <begin position="14"/>
        <end position="135"/>
    </location>
</feature>
<comment type="caution">
    <text evidence="3">The sequence shown here is derived from an EMBL/GenBank/DDBJ whole genome shotgun (WGS) entry which is preliminary data.</text>
</comment>
<proteinExistence type="inferred from homology"/>
<dbReference type="InterPro" id="IPR013538">
    <property type="entry name" value="ASHA1/2-like_C"/>
</dbReference>
<dbReference type="Pfam" id="PF08327">
    <property type="entry name" value="AHSA1"/>
    <property type="match status" value="1"/>
</dbReference>
<dbReference type="EMBL" id="BAAANF010000002">
    <property type="protein sequence ID" value="GAA1668849.1"/>
    <property type="molecule type" value="Genomic_DNA"/>
</dbReference>
<evidence type="ECO:0000313" key="3">
    <source>
        <dbReference type="EMBL" id="GAA1668849.1"/>
    </source>
</evidence>
<comment type="similarity">
    <text evidence="1">Belongs to the AHA1 family.</text>
</comment>
<dbReference type="RefSeq" id="WP_344145427.1">
    <property type="nucleotide sequence ID" value="NZ_BAAANF010000002.1"/>
</dbReference>
<evidence type="ECO:0000313" key="4">
    <source>
        <dbReference type="Proteomes" id="UP001500280"/>
    </source>
</evidence>
<dbReference type="Proteomes" id="UP001500280">
    <property type="component" value="Unassembled WGS sequence"/>
</dbReference>
<dbReference type="SUPFAM" id="SSF55961">
    <property type="entry name" value="Bet v1-like"/>
    <property type="match status" value="1"/>
</dbReference>
<dbReference type="InterPro" id="IPR023393">
    <property type="entry name" value="START-like_dom_sf"/>
</dbReference>
<keyword evidence="4" id="KW-1185">Reference proteome</keyword>
<sequence>MTDYLARAEIDIEATPEQVWAVLTDPEQLKELWFGSDVETDWVVGSPITWTGEWEGKPFQDKGEILEVAPGRLLRFTHYSPLTGQDDVPENYHTLTWELSAATHLALTQDNNASAEEAEHATGMWNQLLAKVKDAAEGVAKDT</sequence>
<evidence type="ECO:0000259" key="2">
    <source>
        <dbReference type="Pfam" id="PF08327"/>
    </source>
</evidence>
<organism evidence="3 4">
    <name type="scientific">Kribbella yunnanensis</name>
    <dbReference type="NCBI Taxonomy" id="190194"/>
    <lineage>
        <taxon>Bacteria</taxon>
        <taxon>Bacillati</taxon>
        <taxon>Actinomycetota</taxon>
        <taxon>Actinomycetes</taxon>
        <taxon>Propionibacteriales</taxon>
        <taxon>Kribbellaceae</taxon>
        <taxon>Kribbella</taxon>
    </lineage>
</organism>
<gene>
    <name evidence="3" type="ORF">GCM10009745_09100</name>
</gene>
<name>A0ABP4SFP9_9ACTN</name>
<accession>A0ABP4SFP9</accession>
<reference evidence="4" key="1">
    <citation type="journal article" date="2019" name="Int. J. Syst. Evol. Microbiol.">
        <title>The Global Catalogue of Microorganisms (GCM) 10K type strain sequencing project: providing services to taxonomists for standard genome sequencing and annotation.</title>
        <authorList>
            <consortium name="The Broad Institute Genomics Platform"/>
            <consortium name="The Broad Institute Genome Sequencing Center for Infectious Disease"/>
            <person name="Wu L."/>
            <person name="Ma J."/>
        </authorList>
    </citation>
    <scope>NUCLEOTIDE SEQUENCE [LARGE SCALE GENOMIC DNA]</scope>
    <source>
        <strain evidence="4">JCM 14307</strain>
    </source>
</reference>
<evidence type="ECO:0000256" key="1">
    <source>
        <dbReference type="ARBA" id="ARBA00006817"/>
    </source>
</evidence>